<dbReference type="PROSITE" id="PS50294">
    <property type="entry name" value="WD_REPEATS_REGION"/>
    <property type="match status" value="1"/>
</dbReference>
<dbReference type="Gene3D" id="2.130.10.10">
    <property type="entry name" value="YVTN repeat-like/Quinoprotein amine dehydrogenase"/>
    <property type="match status" value="1"/>
</dbReference>
<protein>
    <recommendedName>
        <fullName evidence="2 6">DNA damage-binding protein CMR1</fullName>
    </recommendedName>
</protein>
<dbReference type="Proteomes" id="UP001210925">
    <property type="component" value="Unassembled WGS sequence"/>
</dbReference>
<comment type="similarity">
    <text evidence="1 6">Belongs to the WD repeat DDB2/WDR76 family.</text>
</comment>
<dbReference type="AlphaFoldDB" id="A0AAD5UPW9"/>
<comment type="caution">
    <text evidence="9">The sequence shown here is derived from an EMBL/GenBank/DDBJ whole genome shotgun (WGS) entry which is preliminary data.</text>
</comment>
<keyword evidence="7" id="KW-0175">Coiled coil</keyword>
<feature type="region of interest" description="Disordered" evidence="8">
    <location>
        <begin position="31"/>
        <end position="71"/>
    </location>
</feature>
<feature type="compositionally biased region" description="Basic and acidic residues" evidence="8">
    <location>
        <begin position="52"/>
        <end position="71"/>
    </location>
</feature>
<dbReference type="PANTHER" id="PTHR14773:SF0">
    <property type="entry name" value="WD REPEAT-CONTAINING PROTEIN 76"/>
    <property type="match status" value="1"/>
</dbReference>
<evidence type="ECO:0000313" key="9">
    <source>
        <dbReference type="EMBL" id="KAJ3262054.1"/>
    </source>
</evidence>
<evidence type="ECO:0000313" key="10">
    <source>
        <dbReference type="Proteomes" id="UP001210925"/>
    </source>
</evidence>
<evidence type="ECO:0000256" key="7">
    <source>
        <dbReference type="SAM" id="Coils"/>
    </source>
</evidence>
<dbReference type="InterPro" id="IPR001680">
    <property type="entry name" value="WD40_rpt"/>
</dbReference>
<organism evidence="9 10">
    <name type="scientific">Boothiomyces macroporosus</name>
    <dbReference type="NCBI Taxonomy" id="261099"/>
    <lineage>
        <taxon>Eukaryota</taxon>
        <taxon>Fungi</taxon>
        <taxon>Fungi incertae sedis</taxon>
        <taxon>Chytridiomycota</taxon>
        <taxon>Chytridiomycota incertae sedis</taxon>
        <taxon>Chytridiomycetes</taxon>
        <taxon>Rhizophydiales</taxon>
        <taxon>Terramycetaceae</taxon>
        <taxon>Boothiomyces</taxon>
    </lineage>
</organism>
<dbReference type="GO" id="GO:0006974">
    <property type="term" value="P:DNA damage response"/>
    <property type="evidence" value="ECO:0007669"/>
    <property type="project" value="UniProtKB-KW"/>
</dbReference>
<sequence>MSLSEYELKRLENIENNNKFLAELGLNKIKMEPAAPQKRKAPAKASKPSKRQVLEPTRRSLRALGKDPEGKEAELVLSEMQEKEREYQQSRKRIEGKIELPQDIGIGDMIGDIEEKIESIPSKYDEFKNQIPFGTVKLCKEMIYTLAPHPSPTKLLTVAGDKKGNLIFWDVDHTLSNVGQEDFEPVVHTVKPHVSPIYKILYDANDLKKMYTCSVDGSVRSLDIDKNIIDEVYVHPEESMITFINQTTNEIWFSTDQGEVGMTDKREKPVQLYTVSAKKLNTVHFNPMSTDYFCVSGLDNYVQVFDKRYLKEENESLYSFKHQKSVNSAFWDPSGKHILSTSFDDTVGIWRNVLGESTHVSVKHNNNTGRWVQKFKATWKPSSVESCFVIGNMKRSVDIFDDLGRRMASLDDNLTAIPAVNEFHPQLNIIYSANASGKSSIWK</sequence>
<evidence type="ECO:0000256" key="6">
    <source>
        <dbReference type="RuleBase" id="RU365004"/>
    </source>
</evidence>
<proteinExistence type="inferred from homology"/>
<evidence type="ECO:0000256" key="3">
    <source>
        <dbReference type="ARBA" id="ARBA00022574"/>
    </source>
</evidence>
<dbReference type="SMART" id="SM00320">
    <property type="entry name" value="WD40"/>
    <property type="match status" value="4"/>
</dbReference>
<keyword evidence="10" id="KW-1185">Reference proteome</keyword>
<dbReference type="EMBL" id="JADGKB010000003">
    <property type="protein sequence ID" value="KAJ3262054.1"/>
    <property type="molecule type" value="Genomic_DNA"/>
</dbReference>
<dbReference type="InterPro" id="IPR015943">
    <property type="entry name" value="WD40/YVTN_repeat-like_dom_sf"/>
</dbReference>
<comment type="function">
    <text evidence="6">DNA-binding protein that binds to both single- and double-stranded DNA. Binds preferentially to UV-damaged DNA. May be involved in DNA-metabolic processes.</text>
</comment>
<evidence type="ECO:0000256" key="5">
    <source>
        <dbReference type="PROSITE-ProRule" id="PRU00221"/>
    </source>
</evidence>
<keyword evidence="3 5" id="KW-0853">WD repeat</keyword>
<name>A0AAD5UPW9_9FUNG</name>
<keyword evidence="4" id="KW-0677">Repeat</keyword>
<gene>
    <name evidence="9" type="primary">WDR76</name>
    <name evidence="9" type="ORF">HK103_003897</name>
</gene>
<dbReference type="Pfam" id="PF00400">
    <property type="entry name" value="WD40"/>
    <property type="match status" value="1"/>
</dbReference>
<dbReference type="InterPro" id="IPR036322">
    <property type="entry name" value="WD40_repeat_dom_sf"/>
</dbReference>
<dbReference type="PANTHER" id="PTHR14773">
    <property type="entry name" value="WD REPEAT-CONTAINING PROTEIN 76"/>
    <property type="match status" value="1"/>
</dbReference>
<evidence type="ECO:0000256" key="4">
    <source>
        <dbReference type="ARBA" id="ARBA00022737"/>
    </source>
</evidence>
<evidence type="ECO:0000256" key="2">
    <source>
        <dbReference type="ARBA" id="ARBA00021132"/>
    </source>
</evidence>
<dbReference type="SUPFAM" id="SSF50978">
    <property type="entry name" value="WD40 repeat-like"/>
    <property type="match status" value="1"/>
</dbReference>
<keyword evidence="6" id="KW-0238">DNA-binding</keyword>
<dbReference type="GO" id="GO:0003677">
    <property type="term" value="F:DNA binding"/>
    <property type="evidence" value="ECO:0007669"/>
    <property type="project" value="UniProtKB-UniRule"/>
</dbReference>
<feature type="repeat" description="WD" evidence="5">
    <location>
        <begin position="319"/>
        <end position="350"/>
    </location>
</feature>
<accession>A0AAD5UPW9</accession>
<evidence type="ECO:0000256" key="8">
    <source>
        <dbReference type="SAM" id="MobiDB-lite"/>
    </source>
</evidence>
<reference evidence="9" key="1">
    <citation type="submission" date="2020-05" db="EMBL/GenBank/DDBJ databases">
        <title>Phylogenomic resolution of chytrid fungi.</title>
        <authorList>
            <person name="Stajich J.E."/>
            <person name="Amses K."/>
            <person name="Simmons R."/>
            <person name="Seto K."/>
            <person name="Myers J."/>
            <person name="Bonds A."/>
            <person name="Quandt C.A."/>
            <person name="Barry K."/>
            <person name="Liu P."/>
            <person name="Grigoriev I."/>
            <person name="Longcore J.E."/>
            <person name="James T.Y."/>
        </authorList>
    </citation>
    <scope>NUCLEOTIDE SEQUENCE</scope>
    <source>
        <strain evidence="9">PLAUS21</strain>
    </source>
</reference>
<evidence type="ECO:0000256" key="1">
    <source>
        <dbReference type="ARBA" id="ARBA00005434"/>
    </source>
</evidence>
<dbReference type="PROSITE" id="PS50082">
    <property type="entry name" value="WD_REPEATS_2"/>
    <property type="match status" value="1"/>
</dbReference>
<feature type="coiled-coil region" evidence="7">
    <location>
        <begin position="73"/>
        <end position="100"/>
    </location>
</feature>
<dbReference type="InterPro" id="IPR050853">
    <property type="entry name" value="WD_repeat_DNA-damage-binding"/>
</dbReference>
<dbReference type="GO" id="GO:0005634">
    <property type="term" value="C:nucleus"/>
    <property type="evidence" value="ECO:0007669"/>
    <property type="project" value="TreeGrafter"/>
</dbReference>
<keyword evidence="6" id="KW-0227">DNA damage</keyword>
<dbReference type="GO" id="GO:2000001">
    <property type="term" value="P:regulation of DNA damage checkpoint"/>
    <property type="evidence" value="ECO:0007669"/>
    <property type="project" value="TreeGrafter"/>
</dbReference>
<feature type="compositionally biased region" description="Basic residues" evidence="8">
    <location>
        <begin position="37"/>
        <end position="50"/>
    </location>
</feature>